<gene>
    <name evidence="3" type="ORF">NMOB1V02_LOCUS10352</name>
</gene>
<dbReference type="GO" id="GO:2001136">
    <property type="term" value="P:negative regulation of endocytic recycling"/>
    <property type="evidence" value="ECO:0007669"/>
    <property type="project" value="TreeGrafter"/>
</dbReference>
<evidence type="ECO:0000259" key="2">
    <source>
        <dbReference type="PROSITE" id="PS50238"/>
    </source>
</evidence>
<dbReference type="Gene3D" id="1.10.555.10">
    <property type="entry name" value="Rho GTPase activation protein"/>
    <property type="match status" value="1"/>
</dbReference>
<dbReference type="SUPFAM" id="SSF48350">
    <property type="entry name" value="GTPase activation domain, GAP"/>
    <property type="match status" value="1"/>
</dbReference>
<reference evidence="3" key="1">
    <citation type="submission" date="2020-11" db="EMBL/GenBank/DDBJ databases">
        <authorList>
            <person name="Tran Van P."/>
        </authorList>
    </citation>
    <scope>NUCLEOTIDE SEQUENCE</scope>
</reference>
<dbReference type="InterPro" id="IPR000198">
    <property type="entry name" value="RhoGAP_dom"/>
</dbReference>
<sequence length="566" mass="64366">MCCGDLEEPYPSLSDYHDYEPNLEFDDSEVIHAAAAVAIDDPFVVEENHECQTEYAETPVSDGTIEENFEEELGALHSIAFTEDGKVVPRSSLQNADDGGKTDAANEDFSDIARYGIVEVVGDDTYGRKVIVVSACKLPSKKLLDHNRFLRYLMHTLDMFVEEDYSLVYFHNGLNSTNKPPLTWLWQAYRAFDRKYKKNLKALYLVHPTNFIRIVWNVFKPAISAKFGRKMMYVNYLYELKQHLHLDQISIPAPVIEHDQKLMSKLSASAGTRLVTSNSVTFPVLETQQFGVTLEYIREHNGGNPIPPLVSKIISFLSQADALETEGVFRRSASPSLMKEIQDKLNRGEDFEFTDVHVAAVILKKFLRELREPLMTFELFPDIVDFHALPRDERLDKVKEIILNKLPEGNYLVLKYIVQFLVKVMDFSDLNKMTASNLAVVFGPNLVWSSNEQMSLHSISPIVSFFDFVLTNHDEIFIVAGSLSSCESGKTRALGTRNTSQRMSELQQEHKQMQQRQPGSHPVAFPFHAAERRVFLLHSSPGVPCPCVAHRCTSRESRLPDESEYE</sequence>
<dbReference type="GO" id="GO:0007264">
    <property type="term" value="P:small GTPase-mediated signal transduction"/>
    <property type="evidence" value="ECO:0007669"/>
    <property type="project" value="TreeGrafter"/>
</dbReference>
<dbReference type="EMBL" id="CAJPEX010004238">
    <property type="protein sequence ID" value="CAG0922883.1"/>
    <property type="molecule type" value="Genomic_DNA"/>
</dbReference>
<dbReference type="GO" id="GO:0005737">
    <property type="term" value="C:cytoplasm"/>
    <property type="evidence" value="ECO:0007669"/>
    <property type="project" value="TreeGrafter"/>
</dbReference>
<dbReference type="PANTHER" id="PTHR45808">
    <property type="entry name" value="RHO GTPASE-ACTIVATING PROTEIN 68F"/>
    <property type="match status" value="1"/>
</dbReference>
<dbReference type="InterPro" id="IPR008936">
    <property type="entry name" value="Rho_GTPase_activation_prot"/>
</dbReference>
<dbReference type="PROSITE" id="PS50238">
    <property type="entry name" value="RHOGAP"/>
    <property type="match status" value="1"/>
</dbReference>
<dbReference type="InterPro" id="IPR036865">
    <property type="entry name" value="CRAL-TRIO_dom_sf"/>
</dbReference>
<dbReference type="GO" id="GO:0005096">
    <property type="term" value="F:GTPase activator activity"/>
    <property type="evidence" value="ECO:0007669"/>
    <property type="project" value="TreeGrafter"/>
</dbReference>
<dbReference type="SUPFAM" id="SSF52087">
    <property type="entry name" value="CRAL/TRIO domain"/>
    <property type="match status" value="1"/>
</dbReference>
<evidence type="ECO:0008006" key="5">
    <source>
        <dbReference type="Google" id="ProtNLM"/>
    </source>
</evidence>
<dbReference type="OrthoDB" id="19923at2759"/>
<feature type="domain" description="CRAL-TRIO" evidence="1">
    <location>
        <begin position="108"/>
        <end position="263"/>
    </location>
</feature>
<dbReference type="Pfam" id="PF13716">
    <property type="entry name" value="CRAL_TRIO_2"/>
    <property type="match status" value="1"/>
</dbReference>
<keyword evidence="4" id="KW-1185">Reference proteome</keyword>
<dbReference type="Proteomes" id="UP000678499">
    <property type="component" value="Unassembled WGS sequence"/>
</dbReference>
<evidence type="ECO:0000313" key="3">
    <source>
        <dbReference type="EMBL" id="CAD7282731.1"/>
    </source>
</evidence>
<organism evidence="3">
    <name type="scientific">Notodromas monacha</name>
    <dbReference type="NCBI Taxonomy" id="399045"/>
    <lineage>
        <taxon>Eukaryota</taxon>
        <taxon>Metazoa</taxon>
        <taxon>Ecdysozoa</taxon>
        <taxon>Arthropoda</taxon>
        <taxon>Crustacea</taxon>
        <taxon>Oligostraca</taxon>
        <taxon>Ostracoda</taxon>
        <taxon>Podocopa</taxon>
        <taxon>Podocopida</taxon>
        <taxon>Cypridocopina</taxon>
        <taxon>Cypridoidea</taxon>
        <taxon>Cyprididae</taxon>
        <taxon>Notodromas</taxon>
    </lineage>
</organism>
<proteinExistence type="predicted"/>
<protein>
    <recommendedName>
        <fullName evidence="5">Rho GTPase-activating protein 1</fullName>
    </recommendedName>
</protein>
<evidence type="ECO:0000259" key="1">
    <source>
        <dbReference type="PROSITE" id="PS50191"/>
    </source>
</evidence>
<dbReference type="InterPro" id="IPR001251">
    <property type="entry name" value="CRAL-TRIO_dom"/>
</dbReference>
<dbReference type="PROSITE" id="PS50191">
    <property type="entry name" value="CRAL_TRIO"/>
    <property type="match status" value="1"/>
</dbReference>
<dbReference type="Pfam" id="PF00620">
    <property type="entry name" value="RhoGAP"/>
    <property type="match status" value="1"/>
</dbReference>
<dbReference type="CDD" id="cd00170">
    <property type="entry name" value="SEC14"/>
    <property type="match status" value="1"/>
</dbReference>
<dbReference type="SMART" id="SM00516">
    <property type="entry name" value="SEC14"/>
    <property type="match status" value="1"/>
</dbReference>
<dbReference type="AlphaFoldDB" id="A0A7R9GHJ7"/>
<evidence type="ECO:0000313" key="4">
    <source>
        <dbReference type="Proteomes" id="UP000678499"/>
    </source>
</evidence>
<accession>A0A7R9GHJ7</accession>
<dbReference type="Gene3D" id="3.40.525.10">
    <property type="entry name" value="CRAL-TRIO lipid binding domain"/>
    <property type="match status" value="1"/>
</dbReference>
<dbReference type="SMART" id="SM00324">
    <property type="entry name" value="RhoGAP"/>
    <property type="match status" value="1"/>
</dbReference>
<feature type="domain" description="Rho-GAP" evidence="2">
    <location>
        <begin position="292"/>
        <end position="477"/>
    </location>
</feature>
<dbReference type="PANTHER" id="PTHR45808:SF2">
    <property type="entry name" value="RHO GTPASE-ACTIVATING PROTEIN 68F"/>
    <property type="match status" value="1"/>
</dbReference>
<dbReference type="EMBL" id="OA886275">
    <property type="protein sequence ID" value="CAD7282731.1"/>
    <property type="molecule type" value="Genomic_DNA"/>
</dbReference>
<name>A0A7R9GHJ7_9CRUS</name>